<evidence type="ECO:0000313" key="1">
    <source>
        <dbReference type="EMBL" id="GAI69364.1"/>
    </source>
</evidence>
<protein>
    <submittedName>
        <fullName evidence="1">Uncharacterized protein</fullName>
    </submittedName>
</protein>
<reference evidence="1" key="1">
    <citation type="journal article" date="2014" name="Front. Microbiol.">
        <title>High frequency of phylogenetically diverse reductive dehalogenase-homologous genes in deep subseafloor sedimentary metagenomes.</title>
        <authorList>
            <person name="Kawai M."/>
            <person name="Futagami T."/>
            <person name="Toyoda A."/>
            <person name="Takaki Y."/>
            <person name="Nishi S."/>
            <person name="Hori S."/>
            <person name="Arai W."/>
            <person name="Tsubouchi T."/>
            <person name="Morono Y."/>
            <person name="Uchiyama I."/>
            <person name="Ito T."/>
            <person name="Fujiyama A."/>
            <person name="Inagaki F."/>
            <person name="Takami H."/>
        </authorList>
    </citation>
    <scope>NUCLEOTIDE SEQUENCE</scope>
    <source>
        <strain evidence="1">Expedition CK06-06</strain>
    </source>
</reference>
<dbReference type="AlphaFoldDB" id="X1SNH6"/>
<comment type="caution">
    <text evidence="1">The sequence shown here is derived from an EMBL/GenBank/DDBJ whole genome shotgun (WGS) entry which is preliminary data.</text>
</comment>
<proteinExistence type="predicted"/>
<feature type="non-terminal residue" evidence="1">
    <location>
        <position position="1"/>
    </location>
</feature>
<accession>X1SNH6</accession>
<name>X1SNH6_9ZZZZ</name>
<feature type="non-terminal residue" evidence="1">
    <location>
        <position position="53"/>
    </location>
</feature>
<dbReference type="EMBL" id="BARV01045488">
    <property type="protein sequence ID" value="GAI69364.1"/>
    <property type="molecule type" value="Genomic_DNA"/>
</dbReference>
<organism evidence="1">
    <name type="scientific">marine sediment metagenome</name>
    <dbReference type="NCBI Taxonomy" id="412755"/>
    <lineage>
        <taxon>unclassified sequences</taxon>
        <taxon>metagenomes</taxon>
        <taxon>ecological metagenomes</taxon>
    </lineage>
</organism>
<sequence>SPLADTIFHKSSTSLKDWFYSLYLFSVSKNGVSAKELERQLGVTYKCAWRIAK</sequence>
<gene>
    <name evidence="1" type="ORF">S06H3_66600</name>
</gene>